<evidence type="ECO:0000313" key="6">
    <source>
        <dbReference type="EMBL" id="CBY21394.1"/>
    </source>
</evidence>
<organism evidence="6">
    <name type="scientific">Oikopleura dioica</name>
    <name type="common">Tunicate</name>
    <dbReference type="NCBI Taxonomy" id="34765"/>
    <lineage>
        <taxon>Eukaryota</taxon>
        <taxon>Metazoa</taxon>
        <taxon>Chordata</taxon>
        <taxon>Tunicata</taxon>
        <taxon>Appendicularia</taxon>
        <taxon>Copelata</taxon>
        <taxon>Oikopleuridae</taxon>
        <taxon>Oikopleura</taxon>
    </lineage>
</organism>
<keyword evidence="5" id="KW-0732">Signal</keyword>
<dbReference type="InterPro" id="IPR038599">
    <property type="entry name" value="LAP1C-like_C_sf"/>
</dbReference>
<sequence>MPVFIIIVAGFLALPFKAIIKVDNSPALELEQFNFRRSTFTTHYKPQLTQRDQNLIFAVVDRQRDVNPPERPLVFLLMTPALTKTNLEFANDLGRLARGQDVKAIQSQQVRSRNSLMDELTKSFRDDKGAIIEHFEEMPSDAALAFYGIRVLIQHRKL</sequence>
<evidence type="ECO:0000256" key="3">
    <source>
        <dbReference type="ARBA" id="ARBA00022989"/>
    </source>
</evidence>
<keyword evidence="3" id="KW-1133">Transmembrane helix</keyword>
<evidence type="ECO:0000313" key="7">
    <source>
        <dbReference type="Proteomes" id="UP000001307"/>
    </source>
</evidence>
<evidence type="ECO:0000256" key="5">
    <source>
        <dbReference type="SAM" id="SignalP"/>
    </source>
</evidence>
<dbReference type="AlphaFoldDB" id="E4WW90"/>
<keyword evidence="7" id="KW-1185">Reference proteome</keyword>
<name>E4WW90_OIKDI</name>
<dbReference type="Proteomes" id="UP000001307">
    <property type="component" value="Unassembled WGS sequence"/>
</dbReference>
<dbReference type="GO" id="GO:0016020">
    <property type="term" value="C:membrane"/>
    <property type="evidence" value="ECO:0007669"/>
    <property type="project" value="UniProtKB-SubCell"/>
</dbReference>
<feature type="signal peptide" evidence="5">
    <location>
        <begin position="1"/>
        <end position="18"/>
    </location>
</feature>
<protein>
    <recommendedName>
        <fullName evidence="8">Hexosyltransferase</fullName>
    </recommendedName>
</protein>
<dbReference type="EMBL" id="FN653017">
    <property type="protein sequence ID" value="CBY21394.1"/>
    <property type="molecule type" value="Genomic_DNA"/>
</dbReference>
<evidence type="ECO:0008006" key="8">
    <source>
        <dbReference type="Google" id="ProtNLM"/>
    </source>
</evidence>
<reference evidence="6" key="1">
    <citation type="journal article" date="2010" name="Science">
        <title>Plasticity of animal genome architecture unmasked by rapid evolution of a pelagic tunicate.</title>
        <authorList>
            <person name="Denoeud F."/>
            <person name="Henriet S."/>
            <person name="Mungpakdee S."/>
            <person name="Aury J.M."/>
            <person name="Da Silva C."/>
            <person name="Brinkmann H."/>
            <person name="Mikhaleva J."/>
            <person name="Olsen L.C."/>
            <person name="Jubin C."/>
            <person name="Canestro C."/>
            <person name="Bouquet J.M."/>
            <person name="Danks G."/>
            <person name="Poulain J."/>
            <person name="Campsteijn C."/>
            <person name="Adamski M."/>
            <person name="Cross I."/>
            <person name="Yadetie F."/>
            <person name="Muffato M."/>
            <person name="Louis A."/>
            <person name="Butcher S."/>
            <person name="Tsagkogeorga G."/>
            <person name="Konrad A."/>
            <person name="Singh S."/>
            <person name="Jensen M.F."/>
            <person name="Cong E.H."/>
            <person name="Eikeseth-Otteraa H."/>
            <person name="Noel B."/>
            <person name="Anthouard V."/>
            <person name="Porcel B.M."/>
            <person name="Kachouri-Lafond R."/>
            <person name="Nishino A."/>
            <person name="Ugolini M."/>
            <person name="Chourrout P."/>
            <person name="Nishida H."/>
            <person name="Aasland R."/>
            <person name="Huzurbazar S."/>
            <person name="Westhof E."/>
            <person name="Delsuc F."/>
            <person name="Lehrach H."/>
            <person name="Reinhardt R."/>
            <person name="Weissenbach J."/>
            <person name="Roy S.W."/>
            <person name="Artiguenave F."/>
            <person name="Postlethwait J.H."/>
            <person name="Manak J.R."/>
            <person name="Thompson E.M."/>
            <person name="Jaillon O."/>
            <person name="Du Pasquier L."/>
            <person name="Boudinot P."/>
            <person name="Liberles D.A."/>
            <person name="Volff J.N."/>
            <person name="Philippe H."/>
            <person name="Lenhard B."/>
            <person name="Roest Crollius H."/>
            <person name="Wincker P."/>
            <person name="Chourrout D."/>
        </authorList>
    </citation>
    <scope>NUCLEOTIDE SEQUENCE [LARGE SCALE GENOMIC DNA]</scope>
</reference>
<feature type="chain" id="PRO_5003189656" description="Hexosyltransferase" evidence="5">
    <location>
        <begin position="19"/>
        <end position="158"/>
    </location>
</feature>
<dbReference type="Gene3D" id="3.40.50.12190">
    <property type="match status" value="1"/>
</dbReference>
<comment type="subcellular location">
    <subcellularLocation>
        <location evidence="1">Membrane</location>
    </subcellularLocation>
</comment>
<dbReference type="InParanoid" id="E4WW90"/>
<keyword evidence="4" id="KW-0472">Membrane</keyword>
<keyword evidence="2" id="KW-0812">Transmembrane</keyword>
<evidence type="ECO:0000256" key="2">
    <source>
        <dbReference type="ARBA" id="ARBA00022692"/>
    </source>
</evidence>
<accession>E4WW90</accession>
<proteinExistence type="predicted"/>
<evidence type="ECO:0000256" key="4">
    <source>
        <dbReference type="ARBA" id="ARBA00023136"/>
    </source>
</evidence>
<evidence type="ECO:0000256" key="1">
    <source>
        <dbReference type="ARBA" id="ARBA00004370"/>
    </source>
</evidence>
<gene>
    <name evidence="6" type="ORF">GSOID_T00009158001</name>
</gene>